<name>A0A0T9NG91_9GAMM</name>
<keyword evidence="2" id="KW-1185">Reference proteome</keyword>
<accession>A0A0T9NG91</accession>
<reference evidence="2" key="1">
    <citation type="submission" date="2015-03" db="EMBL/GenBank/DDBJ databases">
        <authorList>
            <consortium name="Pathogen Informatics"/>
            <person name="Murphy D."/>
        </authorList>
    </citation>
    <scope>NUCLEOTIDE SEQUENCE [LARGE SCALE GENOMIC DNA]</scope>
    <source>
        <strain evidence="2">IP6945</strain>
    </source>
</reference>
<evidence type="ECO:0000313" key="1">
    <source>
        <dbReference type="EMBL" id="CNH06939.1"/>
    </source>
</evidence>
<protein>
    <submittedName>
        <fullName evidence="1">Uncharacterized protein</fullName>
    </submittedName>
</protein>
<proteinExistence type="predicted"/>
<dbReference type="RefSeq" id="WP_050112431.1">
    <property type="nucleotide sequence ID" value="NZ_CQAW01000001.1"/>
</dbReference>
<evidence type="ECO:0000313" key="2">
    <source>
        <dbReference type="Proteomes" id="UP000041882"/>
    </source>
</evidence>
<dbReference type="EMBL" id="CQAW01000001">
    <property type="protein sequence ID" value="CNH06939.1"/>
    <property type="molecule type" value="Genomic_DNA"/>
</dbReference>
<gene>
    <name evidence="1" type="ORF">ERS008472_00471</name>
</gene>
<dbReference type="AlphaFoldDB" id="A0A0T9NG91"/>
<organism evidence="1 2">
    <name type="scientific">Yersinia thracica</name>
    <dbReference type="NCBI Taxonomy" id="2890319"/>
    <lineage>
        <taxon>Bacteria</taxon>
        <taxon>Pseudomonadati</taxon>
        <taxon>Pseudomonadota</taxon>
        <taxon>Gammaproteobacteria</taxon>
        <taxon>Enterobacterales</taxon>
        <taxon>Yersiniaceae</taxon>
        <taxon>Yersinia</taxon>
    </lineage>
</organism>
<sequence length="678" mass="72910">MKKKSKVTAGNDIIHPLIDAFDPAVDLTYTIDGILPSGYISRDAIANGVIVNVDPWAALKNGDKLPTARNYPRVYVTLDDSDGPNPENPATYLLAKGNVLPVWTADEIANGFSLVLDKTLLTEERHFIILFLMPVDGNNEQGIPVSFNLLKSPSGGTVLPQLKFDVKYHNDGITKSNLVVDPQDPNKEILPATLVAYFKQRDGDVITLFVGDSIATLSAQPVTVEIGANESGQNKALTFDSSSFEDGLNGPRYFAYTITNPAGFISAMSEPTILQLAFGVRPIGLQKPVLPEIKNNLILDQFIHPLHIDIPIYDNPGLGDVINVFFKPADDLASDGKLISTSPGLVDLTKDPIYSAEAIYNQIAPFDQKSVVIYYIVSSGGSPLLNTTSSALTIPVDLRISGGPNPDQPAKENGNLKTLIITSGDGELNKITGPAVLKDAEIKIPFKTVADSTYLEINDVISVTLGKTTITYPALSTVPAADVIEVLTVQSIKDAGEGDMTAQYTIVRKLPDGINSSESLSRKTDVFITSNNSNPGGKDGLHAPHWANKNDRNAINVSSVSTFKGCIFSVNRYENIAIGQIIQLKFRGTEGYGDPNGPAKPDASYDSDPLTITQNNIDNPEFEFLVPPLYIYNLCEGVAHVSYEVIVGGIPFGSAALLTNCDVTSPSSGLCILPDKFK</sequence>
<dbReference type="Proteomes" id="UP000041882">
    <property type="component" value="Unassembled WGS sequence"/>
</dbReference>